<feature type="transmembrane region" description="Helical" evidence="2">
    <location>
        <begin position="128"/>
        <end position="147"/>
    </location>
</feature>
<feature type="transmembrane region" description="Helical" evidence="2">
    <location>
        <begin position="343"/>
        <end position="362"/>
    </location>
</feature>
<feature type="transmembrane region" description="Helical" evidence="2">
    <location>
        <begin position="159"/>
        <end position="179"/>
    </location>
</feature>
<accession>A0A9W7FCZ7</accession>
<dbReference type="AlphaFoldDB" id="A0A9W7FCZ7"/>
<feature type="transmembrane region" description="Helical" evidence="2">
    <location>
        <begin position="726"/>
        <end position="746"/>
    </location>
</feature>
<comment type="caution">
    <text evidence="3">The sequence shown here is derived from an EMBL/GenBank/DDBJ whole genome shotgun (WGS) entry which is preliminary data.</text>
</comment>
<feature type="transmembrane region" description="Helical" evidence="2">
    <location>
        <begin position="758"/>
        <end position="777"/>
    </location>
</feature>
<keyword evidence="4" id="KW-1185">Reference proteome</keyword>
<evidence type="ECO:0000313" key="3">
    <source>
        <dbReference type="EMBL" id="GMI09881.1"/>
    </source>
</evidence>
<evidence type="ECO:0000256" key="1">
    <source>
        <dbReference type="SAM" id="MobiDB-lite"/>
    </source>
</evidence>
<feature type="transmembrane region" description="Helical" evidence="2">
    <location>
        <begin position="613"/>
        <end position="632"/>
    </location>
</feature>
<organism evidence="3 4">
    <name type="scientific">Triparma verrucosa</name>
    <dbReference type="NCBI Taxonomy" id="1606542"/>
    <lineage>
        <taxon>Eukaryota</taxon>
        <taxon>Sar</taxon>
        <taxon>Stramenopiles</taxon>
        <taxon>Ochrophyta</taxon>
        <taxon>Bolidophyceae</taxon>
        <taxon>Parmales</taxon>
        <taxon>Triparmaceae</taxon>
        <taxon>Triparma</taxon>
    </lineage>
</organism>
<feature type="transmembrane region" description="Helical" evidence="2">
    <location>
        <begin position="826"/>
        <end position="843"/>
    </location>
</feature>
<reference evidence="4" key="1">
    <citation type="journal article" date="2023" name="Commun. Biol.">
        <title>Genome analysis of Parmales, the sister group of diatoms, reveals the evolutionary specialization of diatoms from phago-mixotrophs to photoautotrophs.</title>
        <authorList>
            <person name="Ban H."/>
            <person name="Sato S."/>
            <person name="Yoshikawa S."/>
            <person name="Yamada K."/>
            <person name="Nakamura Y."/>
            <person name="Ichinomiya M."/>
            <person name="Sato N."/>
            <person name="Blanc-Mathieu R."/>
            <person name="Endo H."/>
            <person name="Kuwata A."/>
            <person name="Ogata H."/>
        </authorList>
    </citation>
    <scope>NUCLEOTIDE SEQUENCE [LARGE SCALE GENOMIC DNA]</scope>
    <source>
        <strain evidence="4">NIES 3699</strain>
    </source>
</reference>
<feature type="transmembrane region" description="Helical" evidence="2">
    <location>
        <begin position="459"/>
        <end position="479"/>
    </location>
</feature>
<evidence type="ECO:0000313" key="4">
    <source>
        <dbReference type="Proteomes" id="UP001165160"/>
    </source>
</evidence>
<keyword evidence="2" id="KW-0472">Membrane</keyword>
<proteinExistence type="predicted"/>
<evidence type="ECO:0000256" key="2">
    <source>
        <dbReference type="SAM" id="Phobius"/>
    </source>
</evidence>
<feature type="transmembrane region" description="Helical" evidence="2">
    <location>
        <begin position="916"/>
        <end position="935"/>
    </location>
</feature>
<feature type="transmembrane region" description="Helical" evidence="2">
    <location>
        <begin position="398"/>
        <end position="420"/>
    </location>
</feature>
<feature type="transmembrane region" description="Helical" evidence="2">
    <location>
        <begin position="522"/>
        <end position="543"/>
    </location>
</feature>
<gene>
    <name evidence="3" type="ORF">TrVE_jg13446</name>
</gene>
<feature type="transmembrane region" description="Helical" evidence="2">
    <location>
        <begin position="863"/>
        <end position="883"/>
    </location>
</feature>
<feature type="transmembrane region" description="Helical" evidence="2">
    <location>
        <begin position="697"/>
        <end position="720"/>
    </location>
</feature>
<keyword evidence="2" id="KW-1133">Transmembrane helix</keyword>
<feature type="transmembrane region" description="Helical" evidence="2">
    <location>
        <begin position="225"/>
        <end position="246"/>
    </location>
</feature>
<protein>
    <submittedName>
        <fullName evidence="3">Uncharacterized protein</fullName>
    </submittedName>
</protein>
<sequence length="1005" mass="110675">MSSQTATAPAKGKCSESPSPVLTDAPPREIEDEGSIGDTSPPSDVPDVEVTEPPTVLANPLTTDDEEPNGNASTVSMEPDHVITVSTAPGHVTECATIYSVLMACITTSYTAMYTFYARTGDEKVYKFWTATILPMSASAMAISFALKPRREDRAYKAFLVIQYVLFTFVSEILAVVGQDFAKSQIIQSSVLCTLYLALLKFGLKCRPHVAQLSDEDLSKFLANDVIFGGMIIGLGQLAFLMFASIQCDGNADDWRQCNRTLFSQTGLSGMVTLFTIIKLASGVVPKRILNKHVISPRKVLAMDLNVEEAVQAFGLSIAALCALYPLGNYGAEGSFRREAERYAALIVPSTGGFCLLLTAVWKAVVIRGEMRRGAEETGQLNQGGFSSDGTLMEASSFWFYIGVLATTYQSIVCVAAAVTMDKNYQTLSRASAPIVILAYVESIFNQPRRRSPKDMRKLRLHFMSFAFISEMALAVYVFRQGNFGRVIQHFARFAAQMLLLHFGLKLRAAVGRLPDKDVETFLVDMLFKGGLQTLFSILFLIFRTTKCMFEKGLEAEICSDTSFCSTVISIYLLLWWSTKLVQGSVRSEWRKDLNLSMEKIARMRDISLRRGVAGFLTLVTGVCAIFLFSMMSADELDETTITVVGLTGFVASVGVVVSEIFSILKAQRRRMIELSESGQIVEQATELEEPVEECSWVFVGVSFLLSSAFAALKVCYGVTLEDKHWLMADVILPIVALSLVMAMFYKPKRTDVGYKRFLYFHFFTFAIVSEVGTAIGDFRLDLIFNGFFAIFRALIYFCILLFTLKLRASAAKLPSQELSDFLCQTVLVKGTVAMGPMLFFSFETVSCLISQDSLSNGQCNNTSFAATFLSLYLAILTTVSIASKTVPKSVQRETAWEFSSIASLKGLKRWQQIQGGLVTITAIVSLYLLSVLGVEGNQNSTVYIVGITGALSMVSAELINMTMLVRTRNEHQRNTTIELPPKQRSVRGISAGELQEGMIAATFV</sequence>
<dbReference type="EMBL" id="BRXX01000407">
    <property type="protein sequence ID" value="GMI09881.1"/>
    <property type="molecule type" value="Genomic_DNA"/>
</dbReference>
<feature type="transmembrane region" description="Helical" evidence="2">
    <location>
        <begin position="644"/>
        <end position="665"/>
    </location>
</feature>
<keyword evidence="2" id="KW-0812">Transmembrane</keyword>
<feature type="transmembrane region" description="Helical" evidence="2">
    <location>
        <begin position="941"/>
        <end position="960"/>
    </location>
</feature>
<dbReference type="Proteomes" id="UP001165160">
    <property type="component" value="Unassembled WGS sequence"/>
</dbReference>
<name>A0A9W7FCZ7_9STRA</name>
<feature type="transmembrane region" description="Helical" evidence="2">
    <location>
        <begin position="783"/>
        <end position="805"/>
    </location>
</feature>
<feature type="transmembrane region" description="Helical" evidence="2">
    <location>
        <begin position="310"/>
        <end position="331"/>
    </location>
</feature>
<feature type="transmembrane region" description="Helical" evidence="2">
    <location>
        <begin position="96"/>
        <end position="116"/>
    </location>
</feature>
<feature type="region of interest" description="Disordered" evidence="1">
    <location>
        <begin position="1"/>
        <end position="76"/>
    </location>
</feature>